<comment type="function">
    <text evidence="11">Catalyzes the prenylation of para-hydroxybenzoate (PHB) with an all-trans polyprenyl group. Mediates the second step in the final reaction sequence of ubiquinone-8 (UQ-8) biosynthesis, which is the condensation of the polyisoprenoid side chain with PHB, generating the first membrane-bound Q intermediate 3-octaprenyl-4-hydroxybenzoate.</text>
</comment>
<dbReference type="InterPro" id="IPR006370">
    <property type="entry name" value="HB_polyprenyltransferase-like"/>
</dbReference>
<keyword evidence="14" id="KW-1185">Reference proteome</keyword>
<keyword evidence="6 11" id="KW-0808">Transferase</keyword>
<dbReference type="Gene3D" id="1.10.357.140">
    <property type="entry name" value="UbiA prenyltransferase"/>
    <property type="match status" value="1"/>
</dbReference>
<dbReference type="PROSITE" id="PS00943">
    <property type="entry name" value="UBIA"/>
    <property type="match status" value="1"/>
</dbReference>
<keyword evidence="10 11" id="KW-0472">Membrane</keyword>
<dbReference type="InterPro" id="IPR000537">
    <property type="entry name" value="UbiA_prenyltransferase"/>
</dbReference>
<evidence type="ECO:0000256" key="3">
    <source>
        <dbReference type="ARBA" id="ARBA00005985"/>
    </source>
</evidence>
<keyword evidence="4 11" id="KW-1003">Cell membrane</keyword>
<keyword evidence="5 11" id="KW-0997">Cell inner membrane</keyword>
<protein>
    <recommendedName>
        <fullName evidence="11 12">4-hydroxybenzoate octaprenyltransferase</fullName>
        <ecNumber evidence="11 12">2.5.1.39</ecNumber>
    </recommendedName>
    <alternativeName>
        <fullName evidence="11">4-HB polyprenyltransferase</fullName>
    </alternativeName>
</protein>
<keyword evidence="8 11" id="KW-0812">Transmembrane</keyword>
<dbReference type="GO" id="GO:0008412">
    <property type="term" value="F:4-hydroxybenzoate polyprenyltransferase activity"/>
    <property type="evidence" value="ECO:0007669"/>
    <property type="project" value="UniProtKB-EC"/>
</dbReference>
<keyword evidence="11" id="KW-0460">Magnesium</keyword>
<dbReference type="Gene3D" id="1.20.120.1780">
    <property type="entry name" value="UbiA prenyltransferase"/>
    <property type="match status" value="1"/>
</dbReference>
<dbReference type="EMBL" id="JAUSVX010000006">
    <property type="protein sequence ID" value="MDQ0470443.1"/>
    <property type="molecule type" value="Genomic_DNA"/>
</dbReference>
<keyword evidence="9 11" id="KW-1133">Transmembrane helix</keyword>
<feature type="transmembrane region" description="Helical" evidence="11">
    <location>
        <begin position="252"/>
        <end position="271"/>
    </location>
</feature>
<sequence>MSGQVADAPAGNWVDRYAPPLLRPFLRLSRADRPIGGWLLMWPCWWSAALAALQLGHAAPNPWHLALFLIGAFAMRGAGCTYNDIVDRDIDAAVERTRSRPLPSGQVGLSAAVAWLVVQALAGFVVLLQFNAYTVWLGLASLLVVAAYPFVKRFSSWPQAVLGLAFSWGALMGWAASYGHLNSAPELLFAGCVLWVMGYDTIYACQDREDDALVGVRSTARLFGRHARAGVALLYVGAVALMALSLALADAALFAFLGLGAFMVHLAWQVVLLDVDNAGRCLRLFRSNREAGLVLFAGLLLECLVRWF</sequence>
<dbReference type="NCBIfam" id="TIGR01474">
    <property type="entry name" value="ubiA_proteo"/>
    <property type="match status" value="1"/>
</dbReference>
<accession>A0ABU0JAH6</accession>
<dbReference type="RefSeq" id="WP_307274429.1">
    <property type="nucleotide sequence ID" value="NZ_JAUSVX010000006.1"/>
</dbReference>
<comment type="subcellular location">
    <subcellularLocation>
        <location evidence="11">Cell inner membrane</location>
        <topology evidence="11">Multi-pass membrane protein</topology>
    </subcellularLocation>
    <subcellularLocation>
        <location evidence="2">Membrane</location>
        <topology evidence="2">Multi-pass membrane protein</topology>
    </subcellularLocation>
</comment>
<keyword evidence="7 11" id="KW-0831">Ubiquinone biosynthesis</keyword>
<gene>
    <name evidence="11" type="primary">ubiA</name>
    <name evidence="13" type="ORF">QO011_003462</name>
</gene>
<evidence type="ECO:0000256" key="11">
    <source>
        <dbReference type="HAMAP-Rule" id="MF_01635"/>
    </source>
</evidence>
<feature type="transmembrane region" description="Helical" evidence="11">
    <location>
        <begin position="226"/>
        <end position="246"/>
    </location>
</feature>
<feature type="transmembrane region" description="Helical" evidence="11">
    <location>
        <begin position="133"/>
        <end position="151"/>
    </location>
</feature>
<evidence type="ECO:0000256" key="4">
    <source>
        <dbReference type="ARBA" id="ARBA00022475"/>
    </source>
</evidence>
<dbReference type="PANTHER" id="PTHR11048:SF28">
    <property type="entry name" value="4-HYDROXYBENZOATE POLYPRENYLTRANSFERASE, MITOCHONDRIAL"/>
    <property type="match status" value="1"/>
</dbReference>
<evidence type="ECO:0000313" key="14">
    <source>
        <dbReference type="Proteomes" id="UP001242480"/>
    </source>
</evidence>
<feature type="transmembrane region" description="Helical" evidence="11">
    <location>
        <begin position="35"/>
        <end position="53"/>
    </location>
</feature>
<feature type="transmembrane region" description="Helical" evidence="11">
    <location>
        <begin position="65"/>
        <end position="86"/>
    </location>
</feature>
<evidence type="ECO:0000313" key="13">
    <source>
        <dbReference type="EMBL" id="MDQ0470443.1"/>
    </source>
</evidence>
<evidence type="ECO:0000256" key="2">
    <source>
        <dbReference type="ARBA" id="ARBA00004141"/>
    </source>
</evidence>
<dbReference type="HAMAP" id="MF_01635">
    <property type="entry name" value="UbiA"/>
    <property type="match status" value="1"/>
</dbReference>
<comment type="catalytic activity">
    <reaction evidence="11">
        <text>all-trans-octaprenyl diphosphate + 4-hydroxybenzoate = 4-hydroxy-3-(all-trans-octaprenyl)benzoate + diphosphate</text>
        <dbReference type="Rhea" id="RHEA:27782"/>
        <dbReference type="ChEBI" id="CHEBI:1617"/>
        <dbReference type="ChEBI" id="CHEBI:17879"/>
        <dbReference type="ChEBI" id="CHEBI:33019"/>
        <dbReference type="ChEBI" id="CHEBI:57711"/>
        <dbReference type="EC" id="2.5.1.39"/>
    </reaction>
</comment>
<comment type="caution">
    <text evidence="13">The sequence shown here is derived from an EMBL/GenBank/DDBJ whole genome shotgun (WGS) entry which is preliminary data.</text>
</comment>
<comment type="similarity">
    <text evidence="3 11">Belongs to the UbiA prenyltransferase family.</text>
</comment>
<comment type="cofactor">
    <cofactor evidence="1 11">
        <name>Mg(2+)</name>
        <dbReference type="ChEBI" id="CHEBI:18420"/>
    </cofactor>
</comment>
<evidence type="ECO:0000256" key="10">
    <source>
        <dbReference type="ARBA" id="ARBA00023136"/>
    </source>
</evidence>
<dbReference type="Proteomes" id="UP001242480">
    <property type="component" value="Unassembled WGS sequence"/>
</dbReference>
<feature type="transmembrane region" description="Helical" evidence="11">
    <location>
        <begin position="187"/>
        <end position="205"/>
    </location>
</feature>
<dbReference type="CDD" id="cd13959">
    <property type="entry name" value="PT_UbiA_COQ2"/>
    <property type="match status" value="1"/>
</dbReference>
<dbReference type="EC" id="2.5.1.39" evidence="11 12"/>
<name>A0ABU0JAH6_9HYPH</name>
<dbReference type="InterPro" id="IPR044878">
    <property type="entry name" value="UbiA_sf"/>
</dbReference>
<organism evidence="13 14">
    <name type="scientific">Labrys wisconsinensis</name>
    <dbReference type="NCBI Taxonomy" id="425677"/>
    <lineage>
        <taxon>Bacteria</taxon>
        <taxon>Pseudomonadati</taxon>
        <taxon>Pseudomonadota</taxon>
        <taxon>Alphaproteobacteria</taxon>
        <taxon>Hyphomicrobiales</taxon>
        <taxon>Xanthobacteraceae</taxon>
        <taxon>Labrys</taxon>
    </lineage>
</organism>
<reference evidence="13 14" key="1">
    <citation type="submission" date="2023-07" db="EMBL/GenBank/DDBJ databases">
        <title>Genomic Encyclopedia of Type Strains, Phase IV (KMG-IV): sequencing the most valuable type-strain genomes for metagenomic binning, comparative biology and taxonomic classification.</title>
        <authorList>
            <person name="Goeker M."/>
        </authorList>
    </citation>
    <scope>NUCLEOTIDE SEQUENCE [LARGE SCALE GENOMIC DNA]</scope>
    <source>
        <strain evidence="13 14">DSM 19619</strain>
    </source>
</reference>
<evidence type="ECO:0000256" key="9">
    <source>
        <dbReference type="ARBA" id="ARBA00022989"/>
    </source>
</evidence>
<evidence type="ECO:0000256" key="8">
    <source>
        <dbReference type="ARBA" id="ARBA00022692"/>
    </source>
</evidence>
<dbReference type="InterPro" id="IPR030470">
    <property type="entry name" value="UbiA_prenylTrfase_CS"/>
</dbReference>
<comment type="pathway">
    <text evidence="11">Cofactor biosynthesis; ubiquinone biosynthesis.</text>
</comment>
<evidence type="ECO:0000256" key="6">
    <source>
        <dbReference type="ARBA" id="ARBA00022679"/>
    </source>
</evidence>
<dbReference type="Pfam" id="PF01040">
    <property type="entry name" value="UbiA"/>
    <property type="match status" value="1"/>
</dbReference>
<evidence type="ECO:0000256" key="1">
    <source>
        <dbReference type="ARBA" id="ARBA00001946"/>
    </source>
</evidence>
<dbReference type="PANTHER" id="PTHR11048">
    <property type="entry name" value="PRENYLTRANSFERASES"/>
    <property type="match status" value="1"/>
</dbReference>
<feature type="transmembrane region" description="Helical" evidence="11">
    <location>
        <begin position="160"/>
        <end position="181"/>
    </location>
</feature>
<proteinExistence type="inferred from homology"/>
<dbReference type="InterPro" id="IPR039653">
    <property type="entry name" value="Prenyltransferase"/>
</dbReference>
<evidence type="ECO:0000256" key="7">
    <source>
        <dbReference type="ARBA" id="ARBA00022688"/>
    </source>
</evidence>
<evidence type="ECO:0000256" key="12">
    <source>
        <dbReference type="NCBIfam" id="TIGR01474"/>
    </source>
</evidence>
<evidence type="ECO:0000256" key="5">
    <source>
        <dbReference type="ARBA" id="ARBA00022519"/>
    </source>
</evidence>
<feature type="transmembrane region" description="Helical" evidence="11">
    <location>
        <begin position="107"/>
        <end position="127"/>
    </location>
</feature>